<keyword evidence="12 14" id="KW-0472">Membrane</keyword>
<evidence type="ECO:0000256" key="4">
    <source>
        <dbReference type="ARBA" id="ARBA00010617"/>
    </source>
</evidence>
<gene>
    <name evidence="15" type="ORF">VNI00_008377</name>
</gene>
<feature type="binding site" description="axial binding residue" evidence="13">
    <location>
        <position position="524"/>
    </location>
    <ligand>
        <name>heme</name>
        <dbReference type="ChEBI" id="CHEBI:30413"/>
    </ligand>
    <ligandPart>
        <name>Fe</name>
        <dbReference type="ChEBI" id="CHEBI:18248"/>
    </ligandPart>
</feature>
<dbReference type="Gene3D" id="1.10.630.10">
    <property type="entry name" value="Cytochrome P450"/>
    <property type="match status" value="1"/>
</dbReference>
<evidence type="ECO:0000256" key="1">
    <source>
        <dbReference type="ARBA" id="ARBA00001971"/>
    </source>
</evidence>
<dbReference type="GO" id="GO:0020037">
    <property type="term" value="F:heme binding"/>
    <property type="evidence" value="ECO:0007669"/>
    <property type="project" value="InterPro"/>
</dbReference>
<evidence type="ECO:0000256" key="9">
    <source>
        <dbReference type="ARBA" id="ARBA00023002"/>
    </source>
</evidence>
<keyword evidence="11" id="KW-0503">Monooxygenase</keyword>
<organism evidence="15 16">
    <name type="scientific">Paramarasmius palmivorus</name>
    <dbReference type="NCBI Taxonomy" id="297713"/>
    <lineage>
        <taxon>Eukaryota</taxon>
        <taxon>Fungi</taxon>
        <taxon>Dikarya</taxon>
        <taxon>Basidiomycota</taxon>
        <taxon>Agaricomycotina</taxon>
        <taxon>Agaricomycetes</taxon>
        <taxon>Agaricomycetidae</taxon>
        <taxon>Agaricales</taxon>
        <taxon>Marasmiineae</taxon>
        <taxon>Marasmiaceae</taxon>
        <taxon>Paramarasmius</taxon>
    </lineage>
</organism>
<comment type="cofactor">
    <cofactor evidence="1 13">
        <name>heme</name>
        <dbReference type="ChEBI" id="CHEBI:30413"/>
    </cofactor>
</comment>
<dbReference type="AlphaFoldDB" id="A0AAW0CYF4"/>
<evidence type="ECO:0000256" key="10">
    <source>
        <dbReference type="ARBA" id="ARBA00023004"/>
    </source>
</evidence>
<evidence type="ECO:0000256" key="2">
    <source>
        <dbReference type="ARBA" id="ARBA00004370"/>
    </source>
</evidence>
<dbReference type="PANTHER" id="PTHR24305:SF166">
    <property type="entry name" value="CYTOCHROME P450 12A4, MITOCHONDRIAL-RELATED"/>
    <property type="match status" value="1"/>
</dbReference>
<dbReference type="Proteomes" id="UP001383192">
    <property type="component" value="Unassembled WGS sequence"/>
</dbReference>
<comment type="pathway">
    <text evidence="3">Secondary metabolite biosynthesis; terpenoid biosynthesis.</text>
</comment>
<evidence type="ECO:0000256" key="7">
    <source>
        <dbReference type="ARBA" id="ARBA00022723"/>
    </source>
</evidence>
<name>A0AAW0CYF4_9AGAR</name>
<dbReference type="PANTHER" id="PTHR24305">
    <property type="entry name" value="CYTOCHROME P450"/>
    <property type="match status" value="1"/>
</dbReference>
<accession>A0AAW0CYF4</accession>
<evidence type="ECO:0000256" key="12">
    <source>
        <dbReference type="ARBA" id="ARBA00023136"/>
    </source>
</evidence>
<feature type="transmembrane region" description="Helical" evidence="14">
    <location>
        <begin position="14"/>
        <end position="36"/>
    </location>
</feature>
<evidence type="ECO:0008006" key="17">
    <source>
        <dbReference type="Google" id="ProtNLM"/>
    </source>
</evidence>
<dbReference type="EMBL" id="JAYKXP010000028">
    <property type="protein sequence ID" value="KAK7043765.1"/>
    <property type="molecule type" value="Genomic_DNA"/>
</dbReference>
<evidence type="ECO:0000256" key="6">
    <source>
        <dbReference type="ARBA" id="ARBA00022692"/>
    </source>
</evidence>
<dbReference type="GO" id="GO:0004497">
    <property type="term" value="F:monooxygenase activity"/>
    <property type="evidence" value="ECO:0007669"/>
    <property type="project" value="UniProtKB-KW"/>
</dbReference>
<keyword evidence="5 13" id="KW-0349">Heme</keyword>
<evidence type="ECO:0000313" key="15">
    <source>
        <dbReference type="EMBL" id="KAK7043765.1"/>
    </source>
</evidence>
<keyword evidence="9" id="KW-0560">Oxidoreductase</keyword>
<keyword evidence="8 14" id="KW-1133">Transmembrane helix</keyword>
<dbReference type="InterPro" id="IPR001128">
    <property type="entry name" value="Cyt_P450"/>
</dbReference>
<evidence type="ECO:0000313" key="16">
    <source>
        <dbReference type="Proteomes" id="UP001383192"/>
    </source>
</evidence>
<dbReference type="PRINTS" id="PR00385">
    <property type="entry name" value="P450"/>
</dbReference>
<evidence type="ECO:0000256" key="8">
    <source>
        <dbReference type="ARBA" id="ARBA00022989"/>
    </source>
</evidence>
<dbReference type="InterPro" id="IPR036396">
    <property type="entry name" value="Cyt_P450_sf"/>
</dbReference>
<dbReference type="SUPFAM" id="SSF48264">
    <property type="entry name" value="Cytochrome P450"/>
    <property type="match status" value="1"/>
</dbReference>
<protein>
    <recommendedName>
        <fullName evidence="17">Cytochrome P450</fullName>
    </recommendedName>
</protein>
<dbReference type="InterPro" id="IPR002401">
    <property type="entry name" value="Cyt_P450_E_grp-I"/>
</dbReference>
<evidence type="ECO:0000256" key="14">
    <source>
        <dbReference type="SAM" id="Phobius"/>
    </source>
</evidence>
<comment type="similarity">
    <text evidence="4">Belongs to the cytochrome P450 family.</text>
</comment>
<dbReference type="InterPro" id="IPR050121">
    <property type="entry name" value="Cytochrome_P450_monoxygenase"/>
</dbReference>
<comment type="caution">
    <text evidence="15">The sequence shown here is derived from an EMBL/GenBank/DDBJ whole genome shotgun (WGS) entry which is preliminary data.</text>
</comment>
<dbReference type="Pfam" id="PF00067">
    <property type="entry name" value="p450"/>
    <property type="match status" value="1"/>
</dbReference>
<dbReference type="PRINTS" id="PR00463">
    <property type="entry name" value="EP450I"/>
</dbReference>
<sequence>MEGRLKYGGAFAEFCRAMFAITVVVFFVGLFLRFLYQRSAPSLRNVRGPPRHDFLFGNILQLMSANGYNFHADLAQNYGKVVKIHSLLGAKDLYVFDHAAMESILVKQEPIFNMPDALLAANRLIFGPCLVSTSGKHIFLPAPALFVETKAGAQHRRGRKIMNPVFSPARLKEMLPIITEIAHQTSNAMTSSVGQGSELDMSSILESTSLEFIGQAGLGHSFTTSKSDALHNMKELLQAAKRLIIPMQVLPLLMKILPPKFRRLLIDYVPLPDLRIARDLVDILDKTSRDILFRKRQALDAGDALVAEQIGQGKDVTSLLMKAVALDESGNIRLTEDELLGQMNVILFAGTDTTSTAMARCLQELSLHPEVQDKLRQEVTIACSHGNLDFDQLNALPLLEAICRETLRMYPPAITSSRQALENTVIPLSEPMTGEDGKTITELFIPKGTLVHIGIKAANQDRSVWGMDATEWKPERWFSLPKTVTDAKIPGVYPKLCVFISLHWRIVDGLSNSSMTFIGGPRGCIGFRFAEMTMKVFLVTLVKKFVFSPSKKDIVWKLGVAEAPTCEGKGSFPIVVAPVQI</sequence>
<dbReference type="GO" id="GO:0016705">
    <property type="term" value="F:oxidoreductase activity, acting on paired donors, with incorporation or reduction of molecular oxygen"/>
    <property type="evidence" value="ECO:0007669"/>
    <property type="project" value="InterPro"/>
</dbReference>
<evidence type="ECO:0000256" key="13">
    <source>
        <dbReference type="PIRSR" id="PIRSR602401-1"/>
    </source>
</evidence>
<keyword evidence="16" id="KW-1185">Reference proteome</keyword>
<keyword evidence="6 14" id="KW-0812">Transmembrane</keyword>
<keyword evidence="7 13" id="KW-0479">Metal-binding</keyword>
<evidence type="ECO:0000256" key="3">
    <source>
        <dbReference type="ARBA" id="ARBA00004721"/>
    </source>
</evidence>
<keyword evidence="10 13" id="KW-0408">Iron</keyword>
<dbReference type="GO" id="GO:0005506">
    <property type="term" value="F:iron ion binding"/>
    <property type="evidence" value="ECO:0007669"/>
    <property type="project" value="InterPro"/>
</dbReference>
<comment type="subcellular location">
    <subcellularLocation>
        <location evidence="2">Membrane</location>
    </subcellularLocation>
</comment>
<evidence type="ECO:0000256" key="11">
    <source>
        <dbReference type="ARBA" id="ARBA00023033"/>
    </source>
</evidence>
<reference evidence="15 16" key="1">
    <citation type="submission" date="2024-01" db="EMBL/GenBank/DDBJ databases">
        <title>A draft genome for a cacao thread blight-causing isolate of Paramarasmius palmivorus.</title>
        <authorList>
            <person name="Baruah I.K."/>
            <person name="Bukari Y."/>
            <person name="Amoako-Attah I."/>
            <person name="Meinhardt L.W."/>
            <person name="Bailey B.A."/>
            <person name="Cohen S.P."/>
        </authorList>
    </citation>
    <scope>NUCLEOTIDE SEQUENCE [LARGE SCALE GENOMIC DNA]</scope>
    <source>
        <strain evidence="15 16">GH-12</strain>
    </source>
</reference>
<evidence type="ECO:0000256" key="5">
    <source>
        <dbReference type="ARBA" id="ARBA00022617"/>
    </source>
</evidence>
<proteinExistence type="inferred from homology"/>
<dbReference type="GO" id="GO:0016020">
    <property type="term" value="C:membrane"/>
    <property type="evidence" value="ECO:0007669"/>
    <property type="project" value="UniProtKB-SubCell"/>
</dbReference>